<evidence type="ECO:0000313" key="2">
    <source>
        <dbReference type="EMBL" id="QQZ62209.1"/>
    </source>
</evidence>
<proteinExistence type="predicted"/>
<reference evidence="2 3" key="1">
    <citation type="submission" date="2021-01" db="EMBL/GenBank/DDBJ databases">
        <title>Whole genome sequence of Paenibacillus sonchi LMG 24727 for comparative genomics.</title>
        <authorList>
            <person name="Lee G."/>
            <person name="Kim M.-J."/>
            <person name="Lim K."/>
            <person name="Shin J.-H."/>
        </authorList>
    </citation>
    <scope>NUCLEOTIDE SEQUENCE [LARGE SCALE GENOMIC DNA]</scope>
    <source>
        <strain evidence="2 3">LMG 24727</strain>
    </source>
</reference>
<evidence type="ECO:0000313" key="3">
    <source>
        <dbReference type="Proteomes" id="UP000595841"/>
    </source>
</evidence>
<dbReference type="GO" id="GO:0009100">
    <property type="term" value="P:glycoprotein metabolic process"/>
    <property type="evidence" value="ECO:0007669"/>
    <property type="project" value="UniProtKB-ARBA"/>
</dbReference>
<gene>
    <name evidence="2" type="ORF">JI735_06115</name>
</gene>
<protein>
    <submittedName>
        <fullName evidence="2">LicD family protein</fullName>
    </submittedName>
</protein>
<dbReference type="EMBL" id="CP068595">
    <property type="protein sequence ID" value="QQZ62209.1"/>
    <property type="molecule type" value="Genomic_DNA"/>
</dbReference>
<name>A0A974PDX7_9BACL</name>
<dbReference type="PANTHER" id="PTHR43404:SF2">
    <property type="entry name" value="LIPOPOLYSACCHARIDE CHOLINEPHOSPHOTRANSFERASE LICD"/>
    <property type="match status" value="1"/>
</dbReference>
<dbReference type="RefSeq" id="WP_202677187.1">
    <property type="nucleotide sequence ID" value="NZ_CP068595.1"/>
</dbReference>
<dbReference type="Pfam" id="PF04991">
    <property type="entry name" value="LicD"/>
    <property type="match status" value="1"/>
</dbReference>
<dbReference type="InterPro" id="IPR052942">
    <property type="entry name" value="LPS_cholinephosphotransferase"/>
</dbReference>
<feature type="domain" description="LicD/FKTN/FKRP nucleotidyltransferase" evidence="1">
    <location>
        <begin position="31"/>
        <end position="251"/>
    </location>
</feature>
<dbReference type="PANTHER" id="PTHR43404">
    <property type="entry name" value="LIPOPOLYSACCHARIDE CHOLINEPHOSPHOTRANSFERASE LICD"/>
    <property type="match status" value="1"/>
</dbReference>
<accession>A0A974PDX7</accession>
<organism evidence="2 3">
    <name type="scientific">Paenibacillus sonchi</name>
    <dbReference type="NCBI Taxonomy" id="373687"/>
    <lineage>
        <taxon>Bacteria</taxon>
        <taxon>Bacillati</taxon>
        <taxon>Bacillota</taxon>
        <taxon>Bacilli</taxon>
        <taxon>Bacillales</taxon>
        <taxon>Paenibacillaceae</taxon>
        <taxon>Paenibacillus</taxon>
        <taxon>Paenibacillus sonchi group</taxon>
    </lineage>
</organism>
<dbReference type="KEGG" id="pson:JI735_06115"/>
<dbReference type="InterPro" id="IPR007074">
    <property type="entry name" value="LicD/FKTN/FKRP_NTP_transf"/>
</dbReference>
<dbReference type="AlphaFoldDB" id="A0A974PDX7"/>
<dbReference type="Proteomes" id="UP000595841">
    <property type="component" value="Chromosome"/>
</dbReference>
<sequence>MVMEYRAMPPEDLRQMQLIQLEMLLEVDRICKKRDIRYCIIAGTTLGAVRHKGYIPWDDDADVAMLRPEYEKFCKACEEELDQTRFYLQTHANTPGYRWGYGKIRRVGTEFVRKGQEHMPYRTGVFIDIFPLDNVPDNLIVRRIHNLACTVIRKMLWSEVGAKSDSKLMMRGIYRGLSLFSRDFVFSLYDKLMRQSNKKPTQLVRILTFPTPNNGYYGYYKKWYVELADIEFEGHYFPAAKDYDGYLTFKFGKYLEFPPLEQRQGHASTHYRLLQPDDE</sequence>
<evidence type="ECO:0000259" key="1">
    <source>
        <dbReference type="Pfam" id="PF04991"/>
    </source>
</evidence>
<keyword evidence="3" id="KW-1185">Reference proteome</keyword>